<feature type="signal peptide" evidence="12">
    <location>
        <begin position="1"/>
        <end position="20"/>
    </location>
</feature>
<dbReference type="GO" id="GO:0008270">
    <property type="term" value="F:zinc ion binding"/>
    <property type="evidence" value="ECO:0007669"/>
    <property type="project" value="UniProtKB-KW"/>
</dbReference>
<dbReference type="OrthoDB" id="3437960at2759"/>
<evidence type="ECO:0000256" key="6">
    <source>
        <dbReference type="ARBA" id="ARBA00022833"/>
    </source>
</evidence>
<dbReference type="PANTHER" id="PTHR24393">
    <property type="entry name" value="ZINC FINGER PROTEIN"/>
    <property type="match status" value="1"/>
</dbReference>
<dbReference type="Pfam" id="PF00096">
    <property type="entry name" value="zf-C2H2"/>
    <property type="match status" value="4"/>
</dbReference>
<keyword evidence="3" id="KW-0479">Metal-binding</keyword>
<organism evidence="14 15">
    <name type="scientific">Opisthorchis felineus</name>
    <dbReference type="NCBI Taxonomy" id="147828"/>
    <lineage>
        <taxon>Eukaryota</taxon>
        <taxon>Metazoa</taxon>
        <taxon>Spiralia</taxon>
        <taxon>Lophotrochozoa</taxon>
        <taxon>Platyhelminthes</taxon>
        <taxon>Trematoda</taxon>
        <taxon>Digenea</taxon>
        <taxon>Opisthorchiida</taxon>
        <taxon>Opisthorchiata</taxon>
        <taxon>Opisthorchiidae</taxon>
        <taxon>Opisthorchis</taxon>
    </lineage>
</organism>
<dbReference type="EMBL" id="SJOL01007473">
    <property type="protein sequence ID" value="TGZ62537.1"/>
    <property type="molecule type" value="Genomic_DNA"/>
</dbReference>
<dbReference type="SMART" id="SM00355">
    <property type="entry name" value="ZnF_C2H2"/>
    <property type="match status" value="4"/>
</dbReference>
<evidence type="ECO:0000256" key="9">
    <source>
        <dbReference type="ARBA" id="ARBA00023163"/>
    </source>
</evidence>
<evidence type="ECO:0000259" key="13">
    <source>
        <dbReference type="PROSITE" id="PS50157"/>
    </source>
</evidence>
<proteinExistence type="inferred from homology"/>
<evidence type="ECO:0000256" key="8">
    <source>
        <dbReference type="ARBA" id="ARBA00023125"/>
    </source>
</evidence>
<comment type="caution">
    <text evidence="14">The sequence shown here is derived from an EMBL/GenBank/DDBJ whole genome shotgun (WGS) entry which is preliminary data.</text>
</comment>
<dbReference type="GO" id="GO:0000978">
    <property type="term" value="F:RNA polymerase II cis-regulatory region sequence-specific DNA binding"/>
    <property type="evidence" value="ECO:0007669"/>
    <property type="project" value="TreeGrafter"/>
</dbReference>
<dbReference type="Gene3D" id="3.30.160.60">
    <property type="entry name" value="Classic Zinc Finger"/>
    <property type="match status" value="4"/>
</dbReference>
<comment type="similarity">
    <text evidence="2">Belongs to the krueppel C2H2-type zinc-finger protein family.</text>
</comment>
<evidence type="ECO:0000256" key="1">
    <source>
        <dbReference type="ARBA" id="ARBA00004123"/>
    </source>
</evidence>
<accession>A0A4S2LPG2</accession>
<name>A0A4S2LPG2_OPIFE</name>
<feature type="domain" description="C2H2-type" evidence="13">
    <location>
        <begin position="106"/>
        <end position="134"/>
    </location>
</feature>
<keyword evidence="10" id="KW-0539">Nucleus</keyword>
<evidence type="ECO:0000313" key="15">
    <source>
        <dbReference type="Proteomes" id="UP000308267"/>
    </source>
</evidence>
<keyword evidence="8" id="KW-0238">DNA-binding</keyword>
<dbReference type="FunFam" id="3.30.160.60:FF:000176">
    <property type="entry name" value="zinc finger protein 70"/>
    <property type="match status" value="1"/>
</dbReference>
<dbReference type="FunFam" id="3.30.160.60:FF:000038">
    <property type="entry name" value="Zinc finger protein 624"/>
    <property type="match status" value="1"/>
</dbReference>
<evidence type="ECO:0000256" key="10">
    <source>
        <dbReference type="ARBA" id="ARBA00023242"/>
    </source>
</evidence>
<keyword evidence="6" id="KW-0862">Zinc</keyword>
<feature type="domain" description="C2H2-type" evidence="13">
    <location>
        <begin position="78"/>
        <end position="105"/>
    </location>
</feature>
<sequence length="199" mass="22602">MLFLFGLLLTVLWLVPVTVGEKKLGLLNQLLDNYAPVANKSPKSEYGNFGPETGLQHIEPIRNSLPTIKETGDKSRTYKCHLCGKSFAWSWKLRSHTLTHSGSRNYPCNLCDKLFRYEHTLNGHIQTVHMDEDSGDQPLKHTCEVCGKRCTYQSDLEKHRRVHSKAKPFICNLCGQSFTQSSSLRRHCRLSHAADSVFA</sequence>
<feature type="domain" description="C2H2-type" evidence="13">
    <location>
        <begin position="169"/>
        <end position="197"/>
    </location>
</feature>
<dbReference type="Proteomes" id="UP000308267">
    <property type="component" value="Unassembled WGS sequence"/>
</dbReference>
<keyword evidence="4" id="KW-0677">Repeat</keyword>
<dbReference type="InterPro" id="IPR013087">
    <property type="entry name" value="Znf_C2H2_type"/>
</dbReference>
<dbReference type="GO" id="GO:0005634">
    <property type="term" value="C:nucleus"/>
    <property type="evidence" value="ECO:0007669"/>
    <property type="project" value="UniProtKB-SubCell"/>
</dbReference>
<feature type="domain" description="C2H2-type" evidence="13">
    <location>
        <begin position="141"/>
        <end position="168"/>
    </location>
</feature>
<keyword evidence="9" id="KW-0804">Transcription</keyword>
<comment type="subcellular location">
    <subcellularLocation>
        <location evidence="1">Nucleus</location>
    </subcellularLocation>
</comment>
<keyword evidence="12" id="KW-0732">Signal</keyword>
<gene>
    <name evidence="14" type="ORF">CRM22_007383</name>
</gene>
<dbReference type="SUPFAM" id="SSF57667">
    <property type="entry name" value="beta-beta-alpha zinc fingers"/>
    <property type="match status" value="2"/>
</dbReference>
<evidence type="ECO:0000256" key="3">
    <source>
        <dbReference type="ARBA" id="ARBA00022723"/>
    </source>
</evidence>
<dbReference type="FunFam" id="3.30.160.60:FF:000100">
    <property type="entry name" value="Zinc finger 45-like"/>
    <property type="match status" value="1"/>
</dbReference>
<dbReference type="InterPro" id="IPR036236">
    <property type="entry name" value="Znf_C2H2_sf"/>
</dbReference>
<evidence type="ECO:0000256" key="4">
    <source>
        <dbReference type="ARBA" id="ARBA00022737"/>
    </source>
</evidence>
<evidence type="ECO:0000256" key="12">
    <source>
        <dbReference type="SAM" id="SignalP"/>
    </source>
</evidence>
<evidence type="ECO:0000256" key="5">
    <source>
        <dbReference type="ARBA" id="ARBA00022771"/>
    </source>
</evidence>
<keyword evidence="7" id="KW-0805">Transcription regulation</keyword>
<reference evidence="14 15" key="1">
    <citation type="journal article" date="2019" name="BMC Genomics">
        <title>New insights from Opisthorchis felineus genome: update on genomics of the epidemiologically important liver flukes.</title>
        <authorList>
            <person name="Ershov N.I."/>
            <person name="Mordvinov V.A."/>
            <person name="Prokhortchouk E.B."/>
            <person name="Pakharukova M.Y."/>
            <person name="Gunbin K.V."/>
            <person name="Ustyantsev K."/>
            <person name="Genaev M.A."/>
            <person name="Blinov A.G."/>
            <person name="Mazur A."/>
            <person name="Boulygina E."/>
            <person name="Tsygankova S."/>
            <person name="Khrameeva E."/>
            <person name="Chekanov N."/>
            <person name="Fan G."/>
            <person name="Xiao A."/>
            <person name="Zhang H."/>
            <person name="Xu X."/>
            <person name="Yang H."/>
            <person name="Solovyev V."/>
            <person name="Lee S.M."/>
            <person name="Liu X."/>
            <person name="Afonnikov D.A."/>
            <person name="Skryabin K.G."/>
        </authorList>
    </citation>
    <scope>NUCLEOTIDE SEQUENCE [LARGE SCALE GENOMIC DNA]</scope>
    <source>
        <strain evidence="14">AK-0245</strain>
        <tissue evidence="14">Whole organism</tissue>
    </source>
</reference>
<dbReference type="AlphaFoldDB" id="A0A4S2LPG2"/>
<evidence type="ECO:0000256" key="7">
    <source>
        <dbReference type="ARBA" id="ARBA00023015"/>
    </source>
</evidence>
<feature type="chain" id="PRO_5020303418" description="C2H2-type domain-containing protein" evidence="12">
    <location>
        <begin position="21"/>
        <end position="199"/>
    </location>
</feature>
<keyword evidence="15" id="KW-1185">Reference proteome</keyword>
<evidence type="ECO:0000313" key="14">
    <source>
        <dbReference type="EMBL" id="TGZ62537.1"/>
    </source>
</evidence>
<evidence type="ECO:0000256" key="11">
    <source>
        <dbReference type="PROSITE-ProRule" id="PRU00042"/>
    </source>
</evidence>
<dbReference type="PANTHER" id="PTHR24393:SF15">
    <property type="entry name" value="IP01243P-RELATED"/>
    <property type="match status" value="1"/>
</dbReference>
<protein>
    <recommendedName>
        <fullName evidence="13">C2H2-type domain-containing protein</fullName>
    </recommendedName>
</protein>
<dbReference type="GO" id="GO:0001228">
    <property type="term" value="F:DNA-binding transcription activator activity, RNA polymerase II-specific"/>
    <property type="evidence" value="ECO:0007669"/>
    <property type="project" value="TreeGrafter"/>
</dbReference>
<evidence type="ECO:0000256" key="2">
    <source>
        <dbReference type="ARBA" id="ARBA00006991"/>
    </source>
</evidence>
<dbReference type="PROSITE" id="PS00028">
    <property type="entry name" value="ZINC_FINGER_C2H2_1"/>
    <property type="match status" value="4"/>
</dbReference>
<keyword evidence="5 11" id="KW-0863">Zinc-finger</keyword>
<dbReference type="STRING" id="147828.A0A4S2LPG2"/>
<dbReference type="PROSITE" id="PS50157">
    <property type="entry name" value="ZINC_FINGER_C2H2_2"/>
    <property type="match status" value="4"/>
</dbReference>